<feature type="domain" description="BEN" evidence="2">
    <location>
        <begin position="286"/>
        <end position="384"/>
    </location>
</feature>
<feature type="compositionally biased region" description="Polar residues" evidence="1">
    <location>
        <begin position="126"/>
        <end position="141"/>
    </location>
</feature>
<feature type="region of interest" description="Disordered" evidence="1">
    <location>
        <begin position="210"/>
        <end position="284"/>
    </location>
</feature>
<feature type="region of interest" description="Disordered" evidence="1">
    <location>
        <begin position="181"/>
        <end position="200"/>
    </location>
</feature>
<dbReference type="AlphaFoldDB" id="A0AAV7IBM0"/>
<proteinExistence type="predicted"/>
<feature type="compositionally biased region" description="Basic and acidic residues" evidence="1">
    <location>
        <begin position="272"/>
        <end position="281"/>
    </location>
</feature>
<comment type="caution">
    <text evidence="3">The sequence shown here is derived from an EMBL/GenBank/DDBJ whole genome shotgun (WGS) entry which is preliminary data.</text>
</comment>
<reference evidence="3 4" key="1">
    <citation type="journal article" date="2021" name="J. Hered.">
        <title>A chromosome-level genome assembly of the parasitoid wasp, Cotesia glomerata (Hymenoptera: Braconidae).</title>
        <authorList>
            <person name="Pinto B.J."/>
            <person name="Weis J.J."/>
            <person name="Gamble T."/>
            <person name="Ode P.J."/>
            <person name="Paul R."/>
            <person name="Zaspel J.M."/>
        </authorList>
    </citation>
    <scope>NUCLEOTIDE SEQUENCE [LARGE SCALE GENOMIC DNA]</scope>
    <source>
        <strain evidence="3">CgM1</strain>
    </source>
</reference>
<feature type="compositionally biased region" description="Basic and acidic residues" evidence="1">
    <location>
        <begin position="234"/>
        <end position="245"/>
    </location>
</feature>
<feature type="region of interest" description="Disordered" evidence="1">
    <location>
        <begin position="100"/>
        <end position="161"/>
    </location>
</feature>
<feature type="region of interest" description="Disordered" evidence="1">
    <location>
        <begin position="380"/>
        <end position="406"/>
    </location>
</feature>
<protein>
    <recommendedName>
        <fullName evidence="2">BEN domain-containing protein</fullName>
    </recommendedName>
</protein>
<name>A0AAV7IBM0_COTGL</name>
<dbReference type="SMART" id="SM01025">
    <property type="entry name" value="BEN"/>
    <property type="match status" value="1"/>
</dbReference>
<evidence type="ECO:0000313" key="4">
    <source>
        <dbReference type="Proteomes" id="UP000826195"/>
    </source>
</evidence>
<evidence type="ECO:0000313" key="3">
    <source>
        <dbReference type="EMBL" id="KAH0549690.1"/>
    </source>
</evidence>
<keyword evidence="4" id="KW-1185">Reference proteome</keyword>
<feature type="compositionally biased region" description="Basic and acidic residues" evidence="1">
    <location>
        <begin position="100"/>
        <end position="124"/>
    </location>
</feature>
<gene>
    <name evidence="3" type="ORF">KQX54_012598</name>
</gene>
<dbReference type="GO" id="GO:0003677">
    <property type="term" value="F:DNA binding"/>
    <property type="evidence" value="ECO:0007669"/>
    <property type="project" value="InterPro"/>
</dbReference>
<evidence type="ECO:0000259" key="2">
    <source>
        <dbReference type="PROSITE" id="PS51457"/>
    </source>
</evidence>
<organism evidence="3 4">
    <name type="scientific">Cotesia glomerata</name>
    <name type="common">Lepidopteran parasitic wasp</name>
    <name type="synonym">Apanteles glomeratus</name>
    <dbReference type="NCBI Taxonomy" id="32391"/>
    <lineage>
        <taxon>Eukaryota</taxon>
        <taxon>Metazoa</taxon>
        <taxon>Ecdysozoa</taxon>
        <taxon>Arthropoda</taxon>
        <taxon>Hexapoda</taxon>
        <taxon>Insecta</taxon>
        <taxon>Pterygota</taxon>
        <taxon>Neoptera</taxon>
        <taxon>Endopterygota</taxon>
        <taxon>Hymenoptera</taxon>
        <taxon>Apocrita</taxon>
        <taxon>Ichneumonoidea</taxon>
        <taxon>Braconidae</taxon>
        <taxon>Microgastrinae</taxon>
        <taxon>Cotesia</taxon>
    </lineage>
</organism>
<dbReference type="InterPro" id="IPR018379">
    <property type="entry name" value="BEN_domain"/>
</dbReference>
<dbReference type="PROSITE" id="PS51457">
    <property type="entry name" value="BEN"/>
    <property type="match status" value="1"/>
</dbReference>
<sequence length="406" mass="44901">MTSDSGEFLALVKWVGGVDDKKYTTGINVAHIKNFDEKKFLNGEEDPEKVYVVEWHDGPEPLGGWICYNARVIAISKKITVLEKKFKALDGMRSPRRVDPKLFDNDVSLKAKEPQKPEKEREAYGESSSSMLKELQKSNTESTDDGKNSKGKTELDHSERALLEMSEQIIEDTTRKMSEETLKEVEQESYEITEATSKKVSEKISVIADTETPTAEDDLIDNHDTNSSNPDLSNSDHDISGKAKSNELSTAGTSAADGKFSPKHHSSPKTKSNPEKGKMKELGLPGSGVFIPEAQFNVAERAQSATAMATSLLMSIFPRSVIANSNLRGGKSKTKNSTVQHSALDSDKITAIHDAVKKRFKHRYNESEVNRAINVKCSRVRSEEKEAKAQEGVKKPKLDGKSDVKP</sequence>
<dbReference type="EMBL" id="JAHXZJ010001864">
    <property type="protein sequence ID" value="KAH0549690.1"/>
    <property type="molecule type" value="Genomic_DNA"/>
</dbReference>
<dbReference type="Proteomes" id="UP000826195">
    <property type="component" value="Unassembled WGS sequence"/>
</dbReference>
<dbReference type="Gene3D" id="1.10.10.2590">
    <property type="entry name" value="BEN domain"/>
    <property type="match status" value="1"/>
</dbReference>
<evidence type="ECO:0000256" key="1">
    <source>
        <dbReference type="SAM" id="MobiDB-lite"/>
    </source>
</evidence>
<accession>A0AAV7IBM0</accession>
<dbReference type="Pfam" id="PF10523">
    <property type="entry name" value="BEN"/>
    <property type="match status" value="1"/>
</dbReference>
<feature type="compositionally biased region" description="Basic and acidic residues" evidence="1">
    <location>
        <begin position="144"/>
        <end position="161"/>
    </location>
</feature>